<sequence>MKTSLLLICLTLLSISVIAQEKSFDPELATQLKADDYGMKKFVIAFLYRGSKVDDYSPEERTEYQKGHMENISRLAEMGKLILAGPFFGNEDLRGLFFFDVESIEEAESLTETDPSIQAGILRMELKEWYGSAALMMIPEVHPKIQKKAF</sequence>
<evidence type="ECO:0000256" key="1">
    <source>
        <dbReference type="ARBA" id="ARBA00007689"/>
    </source>
</evidence>
<protein>
    <submittedName>
        <fullName evidence="4">Uncharacterized conserved protein YciI, contains a putative active-site phosphohistidine</fullName>
    </submittedName>
</protein>
<organism evidence="4 5">
    <name type="scientific">Rhodonellum ikkaensis</name>
    <dbReference type="NCBI Taxonomy" id="336829"/>
    <lineage>
        <taxon>Bacteria</taxon>
        <taxon>Pseudomonadati</taxon>
        <taxon>Bacteroidota</taxon>
        <taxon>Cytophagia</taxon>
        <taxon>Cytophagales</taxon>
        <taxon>Cytophagaceae</taxon>
        <taxon>Rhodonellum</taxon>
    </lineage>
</organism>
<gene>
    <name evidence="4" type="ORF">SAMN05444412_11215</name>
</gene>
<dbReference type="Gene3D" id="3.30.70.1060">
    <property type="entry name" value="Dimeric alpha+beta barrel"/>
    <property type="match status" value="1"/>
</dbReference>
<keyword evidence="2" id="KW-0732">Signal</keyword>
<comment type="caution">
    <text evidence="4">The sequence shown here is derived from an EMBL/GenBank/DDBJ whole genome shotgun (WGS) entry which is preliminary data.</text>
</comment>
<evidence type="ECO:0000259" key="3">
    <source>
        <dbReference type="Pfam" id="PF03795"/>
    </source>
</evidence>
<name>A0A1H3SJD4_9BACT</name>
<proteinExistence type="inferred from homology"/>
<feature type="chain" id="PRO_5046768542" evidence="2">
    <location>
        <begin position="20"/>
        <end position="150"/>
    </location>
</feature>
<feature type="domain" description="YCII-related" evidence="3">
    <location>
        <begin position="56"/>
        <end position="129"/>
    </location>
</feature>
<dbReference type="Proteomes" id="UP000199663">
    <property type="component" value="Unassembled WGS sequence"/>
</dbReference>
<dbReference type="RefSeq" id="WP_019598899.1">
    <property type="nucleotide sequence ID" value="NZ_FNQC01000012.1"/>
</dbReference>
<evidence type="ECO:0000256" key="2">
    <source>
        <dbReference type="SAM" id="SignalP"/>
    </source>
</evidence>
<feature type="signal peptide" evidence="2">
    <location>
        <begin position="1"/>
        <end position="19"/>
    </location>
</feature>
<reference evidence="4 5" key="1">
    <citation type="submission" date="2016-10" db="EMBL/GenBank/DDBJ databases">
        <authorList>
            <person name="Varghese N."/>
            <person name="Submissions S."/>
        </authorList>
    </citation>
    <scope>NUCLEOTIDE SEQUENCE [LARGE SCALE GENOMIC DNA]</scope>
    <source>
        <strain evidence="4 5">DSM 17997</strain>
    </source>
</reference>
<dbReference type="EMBL" id="FNQC01000012">
    <property type="protein sequence ID" value="SDZ38054.1"/>
    <property type="molecule type" value="Genomic_DNA"/>
</dbReference>
<accession>A0A1H3SJD4</accession>
<evidence type="ECO:0000313" key="5">
    <source>
        <dbReference type="Proteomes" id="UP000199663"/>
    </source>
</evidence>
<dbReference type="Pfam" id="PF03795">
    <property type="entry name" value="YCII"/>
    <property type="match status" value="1"/>
</dbReference>
<dbReference type="SUPFAM" id="SSF54909">
    <property type="entry name" value="Dimeric alpha+beta barrel"/>
    <property type="match status" value="1"/>
</dbReference>
<comment type="similarity">
    <text evidence="1">Belongs to the YciI family.</text>
</comment>
<dbReference type="InterPro" id="IPR005545">
    <property type="entry name" value="YCII"/>
</dbReference>
<evidence type="ECO:0000313" key="4">
    <source>
        <dbReference type="EMBL" id="SDZ38054.1"/>
    </source>
</evidence>
<keyword evidence="5" id="KW-1185">Reference proteome</keyword>
<dbReference type="InterPro" id="IPR011008">
    <property type="entry name" value="Dimeric_a/b-barrel"/>
</dbReference>